<dbReference type="InterPro" id="IPR031325">
    <property type="entry name" value="RHS_repeat"/>
</dbReference>
<dbReference type="InterPro" id="IPR056823">
    <property type="entry name" value="TEN-like_YD-shell"/>
</dbReference>
<comment type="caution">
    <text evidence="4">The sequence shown here is derived from an EMBL/GenBank/DDBJ whole genome shotgun (WGS) entry which is preliminary data.</text>
</comment>
<feature type="compositionally biased region" description="Polar residues" evidence="2">
    <location>
        <begin position="1453"/>
        <end position="1465"/>
    </location>
</feature>
<keyword evidence="5" id="KW-1185">Reference proteome</keyword>
<feature type="domain" description="Teneurin-like YD-shell" evidence="3">
    <location>
        <begin position="1567"/>
        <end position="1798"/>
    </location>
</feature>
<evidence type="ECO:0000259" key="3">
    <source>
        <dbReference type="Pfam" id="PF25023"/>
    </source>
</evidence>
<dbReference type="EMBL" id="JBIRRB010000001">
    <property type="protein sequence ID" value="MFI0909376.1"/>
    <property type="molecule type" value="Genomic_DNA"/>
</dbReference>
<dbReference type="Pfam" id="PF25023">
    <property type="entry name" value="TEN_YD-shell"/>
    <property type="match status" value="1"/>
</dbReference>
<dbReference type="PANTHER" id="PTHR32305">
    <property type="match status" value="1"/>
</dbReference>
<dbReference type="InterPro" id="IPR006530">
    <property type="entry name" value="YD"/>
</dbReference>
<dbReference type="PANTHER" id="PTHR32305:SF17">
    <property type="entry name" value="TRNA NUCLEASE WAPA"/>
    <property type="match status" value="1"/>
</dbReference>
<dbReference type="Proteomes" id="UP001611162">
    <property type="component" value="Unassembled WGS sequence"/>
</dbReference>
<organism evidence="4 5">
    <name type="scientific">Streptomyces abikoensis</name>
    <dbReference type="NCBI Taxonomy" id="97398"/>
    <lineage>
        <taxon>Bacteria</taxon>
        <taxon>Bacillati</taxon>
        <taxon>Actinomycetota</taxon>
        <taxon>Actinomycetes</taxon>
        <taxon>Kitasatosporales</taxon>
        <taxon>Streptomycetaceae</taxon>
        <taxon>Streptomyces</taxon>
    </lineage>
</organism>
<reference evidence="4 5" key="1">
    <citation type="submission" date="2024-10" db="EMBL/GenBank/DDBJ databases">
        <title>The Natural Products Discovery Center: Release of the First 8490 Sequenced Strains for Exploring Actinobacteria Biosynthetic Diversity.</title>
        <authorList>
            <person name="Kalkreuter E."/>
            <person name="Kautsar S.A."/>
            <person name="Yang D."/>
            <person name="Bader C.D."/>
            <person name="Teijaro C.N."/>
            <person name="Fluegel L."/>
            <person name="Davis C.M."/>
            <person name="Simpson J.R."/>
            <person name="Lauterbach L."/>
            <person name="Steele A.D."/>
            <person name="Gui C."/>
            <person name="Meng S."/>
            <person name="Li G."/>
            <person name="Viehrig K."/>
            <person name="Ye F."/>
            <person name="Su P."/>
            <person name="Kiefer A.F."/>
            <person name="Nichols A."/>
            <person name="Cepeda A.J."/>
            <person name="Yan W."/>
            <person name="Fan B."/>
            <person name="Jiang Y."/>
            <person name="Adhikari A."/>
            <person name="Zheng C.-J."/>
            <person name="Schuster L."/>
            <person name="Cowan T.M."/>
            <person name="Smanski M.J."/>
            <person name="Chevrette M.G."/>
            <person name="De Carvalho L.P.S."/>
            <person name="Shen B."/>
        </authorList>
    </citation>
    <scope>NUCLEOTIDE SEQUENCE [LARGE SCALE GENOMIC DNA]</scope>
    <source>
        <strain evidence="4 5">NPDC020979</strain>
    </source>
</reference>
<feature type="compositionally biased region" description="Low complexity" evidence="2">
    <location>
        <begin position="53"/>
        <end position="63"/>
    </location>
</feature>
<sequence>MTRGTAPGTQRIKPVPVSEVKARLDRSPDQAARNAWHEAPSATWPKAGGATVALPSAAGASSPKKARAGSLPVEIASSHTADKAGPGTVRVETLDRKAAERAGVDGVLLKVTGQGNASADSAVDVKVDYSAFRNAYGGDWASRLTLVQLPDCALTNPKDATCHRGTPLPSASNDAAKGALKATVPLRRVARSAAFAPVLLAATADASGASGAAGDWKATSLSPSGSWQSGGSGGGFGWSYPIVLPEVPGGHAPELALSYLSQGVDGRTAATNNQANWVGDGWSMADSFVERRYKPCIDDMKDGNNKAKNGDLCWGTDNAVLSLNGSTTELVKDDKSGEWKLRQDNGTKIERLNSTDRGNGDNDGEYWHLTTPDGTQYYFGYNRLPGWSSGKAETHSTWTVPVHGNHKGEPCHKDAFGDSSCSQAWRWNLDYVVTPGSDAMAYYYTAETNRYARNASSTTGKGTVTEYVRGGYLNRIDYGLRADNIYGTNAAAARVTFTEAERCLPDSDFACAEDKFTKDNAKYWPDVPFDRYCKSGDECKEQYSPSFWTRKRLARITTEPLIDGSYKTGDTWELKHQFPSSGDGSSPALWLSAISHTGHVGGKETTLPDVTFKGIQLPNRVEKAVDAVPPLVRYRVSAVQTETGGTIGVTYSEPECKAGDLPDEAHNARRCHPVYWVPQDSPAADYKPVKDWFHTYVVTQVRESDNTGGAPDKQIEYTYLDGPVWEKSQDELTKPEHRAYSEYRGYGRVQTRAGAGADRRTLTESRYFQGATGTQVADSEGNKTDDHPAFAGMVRESATYDGDGGKLLSAKVYEPWRKGPTATHAREGLPDLTAQVSGIQTESSRTAVGDGWRRTKSERTFDDYGMPLTETGFGDTAKTGDETCATTTYARNGKNPILNAVAVRRVLSVPCGKEASLPGDLISEKRSYYDGSGTLGELPDSGRGLVTRTDEQDAKGTGFVTTGTATYDQYGRALTVTDALNNKSTTAYTPATGASSTKITVTNALGHTSSTEFALGHGVITAQTDANGKRVEAEYDGLARLTKVWKPGHSKSAFPKSPTFEYDYQIRRDGPTVVTSKSLEHNGSYRTDYALYDGLLRSRQTQTASATGTGRVISETFYDTRGLEWKSYGSYYADGDPSGTLVTSDDSKVPNLTENLYDGAGRLTDAISRKYGDETKRTRTIHEGDRTTVIPPKGGTATTSVTDALGRQTELIQYTNDDRTASQSTRYSYNAKGQREKVTDPVGSTWTYRYDARGREVETDDPDKGLSTTAYDALDRPVSLTDAKNATLTTVYDVLGRKTQLKQNGAVLSEWVYDTVAKGQLTSASRIVGGKKYTFETTAFDDWYNPTADKVTIPDSEGGLAGTYEWTRGYNANNGLPEWVRQPAIGGIAAERVTTNYDDSKPYDLPLRTTVSGATLVADTKYDAFSRPLRREMGTQGKRLWETKEYDEHTGDLTHTTTEQESSPSGPGRLDDVRYTYDAAGNMTRLTTVTGQGEAAVTDTQCFVTDSLRRITHAWTATDACAAKPEGSNRPKVGGSDPYWHSYTYDAIGSRQTETLHDAGGDVAKDVKRAYAYPAKDARQRRALTSVTTSRGEQATPERSDDFVYDAVGNTVLRRTEGKEQALDWDAEGHLTKVTENGRTTSYVYDAGGARLIRKDSEGSTLYLPDGNELLLKPDGTTKVGTRYYTHSGETTAVRTGGKLSYLFSDHHNTATTAVDAATQAVNRRKLTVFGAQRGAASTAWPGDRGFVGGTKDNATGLTHLGAREYDPATARFISVDPLMDVTDPQQLHGYSYGNNNPLLYSDPDGKWWGSALVNWFFGTGVGEVINEAIEVYVDYHAQRAVRPHVSNQKLNNYLGNIYARDNAKNVYGNGKASAAIRYELRNGHRLVSGGLEKDQWHVQKGWAVLSGLSELIDGDRAAREGAKGKNAVRLSDEDLATAKREAQELWEALNSRDVTGNVEKEIKSRPQVEKEMRTNRDKVVKSAGMQDVTGQGFERNKYSGRPEPVGEPTKMRGFARTFGVVGGVAQVPGYARDVQRHGFKQATKDLIKNLVDPFGIAKRNSTPSNSGCPC</sequence>
<dbReference type="Pfam" id="PF05593">
    <property type="entry name" value="RHS_repeat"/>
    <property type="match status" value="1"/>
</dbReference>
<dbReference type="NCBIfam" id="TIGR03696">
    <property type="entry name" value="Rhs_assc_core"/>
    <property type="match status" value="1"/>
</dbReference>
<evidence type="ECO:0000256" key="2">
    <source>
        <dbReference type="SAM" id="MobiDB-lite"/>
    </source>
</evidence>
<dbReference type="Gene3D" id="2.180.10.10">
    <property type="entry name" value="RHS repeat-associated core"/>
    <property type="match status" value="1"/>
</dbReference>
<evidence type="ECO:0000256" key="1">
    <source>
        <dbReference type="ARBA" id="ARBA00022737"/>
    </source>
</evidence>
<dbReference type="InterPro" id="IPR022385">
    <property type="entry name" value="Rhs_assc_core"/>
</dbReference>
<proteinExistence type="predicted"/>
<protein>
    <submittedName>
        <fullName evidence="4">RHS repeat domain-containing protein</fullName>
    </submittedName>
</protein>
<evidence type="ECO:0000313" key="4">
    <source>
        <dbReference type="EMBL" id="MFI0909376.1"/>
    </source>
</evidence>
<gene>
    <name evidence="4" type="ORF">ACH4TF_02850</name>
</gene>
<dbReference type="RefSeq" id="WP_397611965.1">
    <property type="nucleotide sequence ID" value="NZ_JBIRRB010000001.1"/>
</dbReference>
<dbReference type="InterPro" id="IPR050708">
    <property type="entry name" value="T6SS_VgrG/RHS"/>
</dbReference>
<dbReference type="NCBIfam" id="TIGR01643">
    <property type="entry name" value="YD_repeat_2x"/>
    <property type="match status" value="2"/>
</dbReference>
<accession>A0ABW7SZI3</accession>
<name>A0ABW7SZI3_9ACTN</name>
<feature type="region of interest" description="Disordered" evidence="2">
    <location>
        <begin position="1444"/>
        <end position="1470"/>
    </location>
</feature>
<keyword evidence="1" id="KW-0677">Repeat</keyword>
<evidence type="ECO:0000313" key="5">
    <source>
        <dbReference type="Proteomes" id="UP001611162"/>
    </source>
</evidence>
<feature type="region of interest" description="Disordered" evidence="2">
    <location>
        <begin position="1"/>
        <end position="87"/>
    </location>
</feature>